<dbReference type="AlphaFoldDB" id="A0A6A5XCT9"/>
<accession>A0A6A5XCT9</accession>
<evidence type="ECO:0000313" key="2">
    <source>
        <dbReference type="EMBL" id="KAF2010626.1"/>
    </source>
</evidence>
<protein>
    <submittedName>
        <fullName evidence="2">Uncharacterized protein</fullName>
    </submittedName>
</protein>
<dbReference type="Proteomes" id="UP000799778">
    <property type="component" value="Unassembled WGS sequence"/>
</dbReference>
<evidence type="ECO:0000313" key="3">
    <source>
        <dbReference type="Proteomes" id="UP000799778"/>
    </source>
</evidence>
<evidence type="ECO:0000256" key="1">
    <source>
        <dbReference type="SAM" id="SignalP"/>
    </source>
</evidence>
<organism evidence="2 3">
    <name type="scientific">Aaosphaeria arxii CBS 175.79</name>
    <dbReference type="NCBI Taxonomy" id="1450172"/>
    <lineage>
        <taxon>Eukaryota</taxon>
        <taxon>Fungi</taxon>
        <taxon>Dikarya</taxon>
        <taxon>Ascomycota</taxon>
        <taxon>Pezizomycotina</taxon>
        <taxon>Dothideomycetes</taxon>
        <taxon>Pleosporomycetidae</taxon>
        <taxon>Pleosporales</taxon>
        <taxon>Pleosporales incertae sedis</taxon>
        <taxon>Aaosphaeria</taxon>
    </lineage>
</organism>
<sequence>MQFTISSASFIAMLSLNTLVSAAPSTPLASTKLATRATEVRFGTYYAAIDLLGKGDSWGAWVKDKNPCDDAERADLGIKLNKGNPCDVTLENIPGLQGKYKMGGCGLDKDLWLEKDGVKVGNCVADEFKNRSVCPNGNWWEPKWVCNAD</sequence>
<gene>
    <name evidence="2" type="ORF">BU24DRAFT_427740</name>
</gene>
<dbReference type="GeneID" id="54286686"/>
<name>A0A6A5XCT9_9PLEO</name>
<feature type="chain" id="PRO_5025560300" evidence="1">
    <location>
        <begin position="23"/>
        <end position="149"/>
    </location>
</feature>
<dbReference type="RefSeq" id="XP_033378965.1">
    <property type="nucleotide sequence ID" value="XM_033529289.1"/>
</dbReference>
<keyword evidence="1" id="KW-0732">Signal</keyword>
<dbReference type="EMBL" id="ML978076">
    <property type="protein sequence ID" value="KAF2010626.1"/>
    <property type="molecule type" value="Genomic_DNA"/>
</dbReference>
<proteinExistence type="predicted"/>
<feature type="signal peptide" evidence="1">
    <location>
        <begin position="1"/>
        <end position="22"/>
    </location>
</feature>
<keyword evidence="3" id="KW-1185">Reference proteome</keyword>
<reference evidence="2" key="1">
    <citation type="journal article" date="2020" name="Stud. Mycol.">
        <title>101 Dothideomycetes genomes: a test case for predicting lifestyles and emergence of pathogens.</title>
        <authorList>
            <person name="Haridas S."/>
            <person name="Albert R."/>
            <person name="Binder M."/>
            <person name="Bloem J."/>
            <person name="Labutti K."/>
            <person name="Salamov A."/>
            <person name="Andreopoulos B."/>
            <person name="Baker S."/>
            <person name="Barry K."/>
            <person name="Bills G."/>
            <person name="Bluhm B."/>
            <person name="Cannon C."/>
            <person name="Castanera R."/>
            <person name="Culley D."/>
            <person name="Daum C."/>
            <person name="Ezra D."/>
            <person name="Gonzalez J."/>
            <person name="Henrissat B."/>
            <person name="Kuo A."/>
            <person name="Liang C."/>
            <person name="Lipzen A."/>
            <person name="Lutzoni F."/>
            <person name="Magnuson J."/>
            <person name="Mondo S."/>
            <person name="Nolan M."/>
            <person name="Ohm R."/>
            <person name="Pangilinan J."/>
            <person name="Park H.-J."/>
            <person name="Ramirez L."/>
            <person name="Alfaro M."/>
            <person name="Sun H."/>
            <person name="Tritt A."/>
            <person name="Yoshinaga Y."/>
            <person name="Zwiers L.-H."/>
            <person name="Turgeon B."/>
            <person name="Goodwin S."/>
            <person name="Spatafora J."/>
            <person name="Crous P."/>
            <person name="Grigoriev I."/>
        </authorList>
    </citation>
    <scope>NUCLEOTIDE SEQUENCE</scope>
    <source>
        <strain evidence="2">CBS 175.79</strain>
    </source>
</reference>